<keyword evidence="3" id="KW-1185">Reference proteome</keyword>
<dbReference type="InterPro" id="IPR029063">
    <property type="entry name" value="SAM-dependent_MTases_sf"/>
</dbReference>
<keyword evidence="2" id="KW-0808">Transferase</keyword>
<protein>
    <submittedName>
        <fullName evidence="2">Class I SAM-dependent methyltransferase</fullName>
    </submittedName>
</protein>
<dbReference type="GO" id="GO:0008168">
    <property type="term" value="F:methyltransferase activity"/>
    <property type="evidence" value="ECO:0007669"/>
    <property type="project" value="UniProtKB-KW"/>
</dbReference>
<dbReference type="Gene3D" id="3.40.50.150">
    <property type="entry name" value="Vaccinia Virus protein VP39"/>
    <property type="match status" value="1"/>
</dbReference>
<evidence type="ECO:0000259" key="1">
    <source>
        <dbReference type="Pfam" id="PF13649"/>
    </source>
</evidence>
<comment type="caution">
    <text evidence="2">The sequence shown here is derived from an EMBL/GenBank/DDBJ whole genome shotgun (WGS) entry which is preliminary data.</text>
</comment>
<dbReference type="Proteomes" id="UP000295345">
    <property type="component" value="Unassembled WGS sequence"/>
</dbReference>
<name>A0A4R4TWH6_9ACTN</name>
<accession>A0A4R4TWH6</accession>
<dbReference type="OrthoDB" id="474235at2"/>
<feature type="domain" description="Methyltransferase" evidence="1">
    <location>
        <begin position="40"/>
        <end position="135"/>
    </location>
</feature>
<evidence type="ECO:0000313" key="3">
    <source>
        <dbReference type="Proteomes" id="UP000295345"/>
    </source>
</evidence>
<dbReference type="CDD" id="cd02440">
    <property type="entry name" value="AdoMet_MTases"/>
    <property type="match status" value="1"/>
</dbReference>
<dbReference type="InterPro" id="IPR041698">
    <property type="entry name" value="Methyltransf_25"/>
</dbReference>
<dbReference type="RefSeq" id="WP_132815728.1">
    <property type="nucleotide sequence ID" value="NZ_SMKI01000008.1"/>
</dbReference>
<reference evidence="2 3" key="1">
    <citation type="submission" date="2019-03" db="EMBL/GenBank/DDBJ databases">
        <title>Draft genome sequences of novel Actinobacteria.</title>
        <authorList>
            <person name="Sahin N."/>
            <person name="Ay H."/>
            <person name="Saygin H."/>
        </authorList>
    </citation>
    <scope>NUCLEOTIDE SEQUENCE [LARGE SCALE GENOMIC DNA]</scope>
    <source>
        <strain evidence="2 3">DSM 41900</strain>
    </source>
</reference>
<proteinExistence type="predicted"/>
<dbReference type="AlphaFoldDB" id="A0A4R4TWH6"/>
<organism evidence="2 3">
    <name type="scientific">Streptomyces hainanensis</name>
    <dbReference type="NCBI Taxonomy" id="402648"/>
    <lineage>
        <taxon>Bacteria</taxon>
        <taxon>Bacillati</taxon>
        <taxon>Actinomycetota</taxon>
        <taxon>Actinomycetes</taxon>
        <taxon>Kitasatosporales</taxon>
        <taxon>Streptomycetaceae</taxon>
        <taxon>Streptomyces</taxon>
    </lineage>
</organism>
<dbReference type="GO" id="GO:0032259">
    <property type="term" value="P:methylation"/>
    <property type="evidence" value="ECO:0007669"/>
    <property type="project" value="UniProtKB-KW"/>
</dbReference>
<dbReference type="SUPFAM" id="SSF53335">
    <property type="entry name" value="S-adenosyl-L-methionine-dependent methyltransferases"/>
    <property type="match status" value="1"/>
</dbReference>
<keyword evidence="2" id="KW-0489">Methyltransferase</keyword>
<dbReference type="EMBL" id="SMKI01000008">
    <property type="protein sequence ID" value="TDC79992.1"/>
    <property type="molecule type" value="Genomic_DNA"/>
</dbReference>
<sequence>MHREQLSRLAHTNHPIGAPLDDDAVAELLHHAVARGDGRVLDLGCGGGEWLLRALAAHPGLRAEGVDVAEAALDRAWGAARELGVDERLVLHRGEAAGFTAPHRFDLVLCVGSTHAFDGLAATLAAARRHLAPGGR</sequence>
<feature type="non-terminal residue" evidence="2">
    <location>
        <position position="136"/>
    </location>
</feature>
<dbReference type="Pfam" id="PF13649">
    <property type="entry name" value="Methyltransf_25"/>
    <property type="match status" value="1"/>
</dbReference>
<evidence type="ECO:0000313" key="2">
    <source>
        <dbReference type="EMBL" id="TDC79992.1"/>
    </source>
</evidence>
<gene>
    <name evidence="2" type="ORF">E1283_01560</name>
</gene>